<dbReference type="GO" id="GO:0003963">
    <property type="term" value="F:RNA-3'-phosphate cyclase activity"/>
    <property type="evidence" value="ECO:0007669"/>
    <property type="project" value="UniProtKB-UniRule"/>
</dbReference>
<dbReference type="Proteomes" id="UP000236173">
    <property type="component" value="Unassembled WGS sequence"/>
</dbReference>
<evidence type="ECO:0000259" key="7">
    <source>
        <dbReference type="Pfam" id="PF01137"/>
    </source>
</evidence>
<name>A0A2H5XFW9_9BACT</name>
<feature type="binding site" evidence="5">
    <location>
        <position position="106"/>
    </location>
    <ligand>
        <name>ATP</name>
        <dbReference type="ChEBI" id="CHEBI:30616"/>
    </ligand>
</feature>
<comment type="catalytic activity">
    <reaction evidence="4 5">
        <text>a 3'-end 3'-phospho-ribonucleotide-RNA + ATP = a 3'-end 2',3'-cyclophospho-ribonucleotide-RNA + AMP + diphosphate</text>
        <dbReference type="Rhea" id="RHEA:23976"/>
        <dbReference type="Rhea" id="RHEA-COMP:10463"/>
        <dbReference type="Rhea" id="RHEA-COMP:10464"/>
        <dbReference type="ChEBI" id="CHEBI:30616"/>
        <dbReference type="ChEBI" id="CHEBI:33019"/>
        <dbReference type="ChEBI" id="CHEBI:83062"/>
        <dbReference type="ChEBI" id="CHEBI:83064"/>
        <dbReference type="ChEBI" id="CHEBI:456215"/>
        <dbReference type="EC" id="6.5.1.4"/>
    </reaction>
</comment>
<feature type="binding site" evidence="5">
    <location>
        <begin position="294"/>
        <end position="298"/>
    </location>
    <ligand>
        <name>ATP</name>
        <dbReference type="ChEBI" id="CHEBI:30616"/>
    </ligand>
</feature>
<dbReference type="PANTHER" id="PTHR11096">
    <property type="entry name" value="RNA 3' TERMINAL PHOSPHATE CYCLASE"/>
    <property type="match status" value="1"/>
</dbReference>
<dbReference type="NCBIfam" id="NF003246">
    <property type="entry name" value="PRK04204.1-2"/>
    <property type="match status" value="1"/>
</dbReference>
<dbReference type="AlphaFoldDB" id="A0A2H5XFW9"/>
<reference evidence="10" key="1">
    <citation type="submission" date="2017-09" db="EMBL/GenBank/DDBJ databases">
        <title>Metaegenomics of thermophilic ammonia-oxidizing enrichment culture.</title>
        <authorList>
            <person name="Kato S."/>
            <person name="Suzuki K."/>
        </authorList>
    </citation>
    <scope>NUCLEOTIDE SEQUENCE [LARGE SCALE GENOMIC DNA]</scope>
</reference>
<dbReference type="InterPro" id="IPR037136">
    <property type="entry name" value="RNA3'_phos_cyclase_dom_sf"/>
</dbReference>
<evidence type="ECO:0000313" key="9">
    <source>
        <dbReference type="EMBL" id="GBD00080.1"/>
    </source>
</evidence>
<feature type="domain" description="RNA 3'-terminal phosphate cyclase insert" evidence="8">
    <location>
        <begin position="188"/>
        <end position="282"/>
    </location>
</feature>
<dbReference type="SUPFAM" id="SSF52913">
    <property type="entry name" value="RNA 3'-terminal phosphate cyclase, RPTC, insert domain"/>
    <property type="match status" value="1"/>
</dbReference>
<dbReference type="GO" id="GO:0006396">
    <property type="term" value="P:RNA processing"/>
    <property type="evidence" value="ECO:0007669"/>
    <property type="project" value="UniProtKB-UniRule"/>
</dbReference>
<comment type="subcellular location">
    <subcellularLocation>
        <location evidence="5">Cytoplasm</location>
    </subcellularLocation>
</comment>
<evidence type="ECO:0000256" key="4">
    <source>
        <dbReference type="ARBA" id="ARBA00024481"/>
    </source>
</evidence>
<comment type="function">
    <text evidence="5">Catalyzes the conversion of 3'-phosphate to a 2',3'-cyclic phosphodiester at the end of RNA. The mechanism of action of the enzyme occurs in 3 steps: (A) adenylation of the enzyme by ATP; (B) transfer of adenylate to an RNA-N3'P to produce RNA-N3'PP5'A; (C) and attack of the adjacent 2'-hydroxyl on the 3'-phosphorus in the diester linkage to produce the cyclic end product. The biological role of this enzyme is unknown but it is likely to function in some aspects of cellular RNA processing.</text>
</comment>
<dbReference type="GO" id="GO:0005737">
    <property type="term" value="C:cytoplasm"/>
    <property type="evidence" value="ECO:0007669"/>
    <property type="project" value="UniProtKB-SubCell"/>
</dbReference>
<evidence type="ECO:0000256" key="1">
    <source>
        <dbReference type="ARBA" id="ARBA00009206"/>
    </source>
</evidence>
<organism evidence="9 10">
    <name type="scientific">Candidatus Fervidibacter japonicus</name>
    <dbReference type="NCBI Taxonomy" id="2035412"/>
    <lineage>
        <taxon>Bacteria</taxon>
        <taxon>Candidatus Fervidibacterota</taxon>
        <taxon>Candidatus Fervidibacter</taxon>
    </lineage>
</organism>
<protein>
    <recommendedName>
        <fullName evidence="5 6">RNA 3'-terminal phosphate cyclase</fullName>
        <shortName evidence="5">RNA cyclase</shortName>
        <shortName evidence="5">RNA-3'-phosphate cyclase</shortName>
        <ecNumber evidence="5 6">6.5.1.4</ecNumber>
    </recommendedName>
</protein>
<feature type="domain" description="RNA 3'-terminal phosphate cyclase" evidence="7">
    <location>
        <begin position="10"/>
        <end position="337"/>
    </location>
</feature>
<keyword evidence="3 5" id="KW-0547">Nucleotide-binding</keyword>
<dbReference type="PANTHER" id="PTHR11096:SF0">
    <property type="entry name" value="RNA 3'-TERMINAL PHOSPHATE CYCLASE"/>
    <property type="match status" value="1"/>
</dbReference>
<dbReference type="SUPFAM" id="SSF55205">
    <property type="entry name" value="EPT/RTPC-like"/>
    <property type="match status" value="2"/>
</dbReference>
<accession>A0A2H5XFW9</accession>
<dbReference type="Gene3D" id="3.65.10.20">
    <property type="entry name" value="RNA 3'-terminal phosphate cyclase domain"/>
    <property type="match status" value="1"/>
</dbReference>
<dbReference type="InterPro" id="IPR036553">
    <property type="entry name" value="RPTC_insert"/>
</dbReference>
<proteinExistence type="inferred from homology"/>
<gene>
    <name evidence="5 9" type="primary">rtcA</name>
    <name evidence="9" type="ORF">HRbin17_02616</name>
</gene>
<evidence type="ECO:0000256" key="6">
    <source>
        <dbReference type="NCBIfam" id="TIGR03399"/>
    </source>
</evidence>
<dbReference type="InterPro" id="IPR023797">
    <property type="entry name" value="RNA3'_phos_cyclase_dom"/>
</dbReference>
<dbReference type="Gene3D" id="3.30.360.20">
    <property type="entry name" value="RNA 3'-terminal phosphate cyclase, insert domain"/>
    <property type="match status" value="1"/>
</dbReference>
<comment type="caution">
    <text evidence="9">The sequence shown here is derived from an EMBL/GenBank/DDBJ whole genome shotgun (WGS) entry which is preliminary data.</text>
</comment>
<evidence type="ECO:0000259" key="8">
    <source>
        <dbReference type="Pfam" id="PF05189"/>
    </source>
</evidence>
<keyword evidence="5" id="KW-0963">Cytoplasm</keyword>
<evidence type="ECO:0000256" key="5">
    <source>
        <dbReference type="HAMAP-Rule" id="MF_00200"/>
    </source>
</evidence>
<evidence type="ECO:0000256" key="2">
    <source>
        <dbReference type="ARBA" id="ARBA00022598"/>
    </source>
</evidence>
<dbReference type="EMBL" id="BEHT01000050">
    <property type="protein sequence ID" value="GBD00080.1"/>
    <property type="molecule type" value="Genomic_DNA"/>
</dbReference>
<dbReference type="InterPro" id="IPR017770">
    <property type="entry name" value="RNA3'_term_phos_cyc_type_1"/>
</dbReference>
<dbReference type="InterPro" id="IPR013791">
    <property type="entry name" value="RNA3'-term_phos_cycl_insert"/>
</dbReference>
<evidence type="ECO:0000313" key="10">
    <source>
        <dbReference type="Proteomes" id="UP000236173"/>
    </source>
</evidence>
<dbReference type="HAMAP" id="MF_00200">
    <property type="entry name" value="RTC"/>
    <property type="match status" value="1"/>
</dbReference>
<comment type="similarity">
    <text evidence="1 5">Belongs to the RNA 3'-terminal cyclase family. Type 1 subfamily.</text>
</comment>
<dbReference type="EC" id="6.5.1.4" evidence="5 6"/>
<keyword evidence="2 5" id="KW-0436">Ligase</keyword>
<dbReference type="InterPro" id="IPR013792">
    <property type="entry name" value="RNA3'P_cycl/enolpyr_Trfase_a/b"/>
</dbReference>
<dbReference type="GO" id="GO:0005524">
    <property type="term" value="F:ATP binding"/>
    <property type="evidence" value="ECO:0007669"/>
    <property type="project" value="UniProtKB-KW"/>
</dbReference>
<keyword evidence="5" id="KW-0067">ATP-binding</keyword>
<dbReference type="PIRSF" id="PIRSF005378">
    <property type="entry name" value="RNA3'_term_phos_cycl_euk"/>
    <property type="match status" value="1"/>
</dbReference>
<feature type="active site" description="Tele-AMP-histidine intermediate" evidence="5">
    <location>
        <position position="320"/>
    </location>
</feature>
<evidence type="ECO:0000256" key="3">
    <source>
        <dbReference type="ARBA" id="ARBA00022741"/>
    </source>
</evidence>
<dbReference type="NCBIfam" id="TIGR03399">
    <property type="entry name" value="RNA_3prim_cycl"/>
    <property type="match status" value="1"/>
</dbReference>
<sequence>MDWVTVDGSYGEGGGQILRSSLALAAVTGKPVRIVNIRAKRKNPGLRPQHLTAVQAAAAICQAQVEGDVIGSTELRFIPTQLRGGAFLMDVSAYQPSAGSGTLVLQTVLPALLFAPAPSSVRIVRCGTHVPFSPSAHYLASVFLPTIRRMGAEVSFQLVKAGWFPAGGGELNARITPLATPLQPLSWTERGALQRIVVVSVLSNLPRSIAVRQANQAVNRLLAMGIPQRLIEVDIGDLPSPSTGTAVLIVVETETGVAGFSALGEKGKPAERVADEAVDAFTAHWRTDAPVDPHLADQLVLFMALADGHSAIRTSTLTLHTATHIWLIEQFLPVRFHLLGARDEPATISVEGVGWLRQN</sequence>
<dbReference type="Pfam" id="PF05189">
    <property type="entry name" value="RTC_insert"/>
    <property type="match status" value="1"/>
</dbReference>
<dbReference type="Pfam" id="PF01137">
    <property type="entry name" value="RTC"/>
    <property type="match status" value="1"/>
</dbReference>
<dbReference type="InterPro" id="IPR000228">
    <property type="entry name" value="RNA3'_term_phos_cyc"/>
</dbReference>